<evidence type="ECO:0000313" key="1">
    <source>
        <dbReference type="EMBL" id="KAF8466083.1"/>
    </source>
</evidence>
<gene>
    <name evidence="1" type="ORF">DFH94DRAFT_686204</name>
</gene>
<reference evidence="1" key="2">
    <citation type="journal article" date="2020" name="Nat. Commun.">
        <title>Large-scale genome sequencing of mycorrhizal fungi provides insights into the early evolution of symbiotic traits.</title>
        <authorList>
            <person name="Miyauchi S."/>
            <person name="Kiss E."/>
            <person name="Kuo A."/>
            <person name="Drula E."/>
            <person name="Kohler A."/>
            <person name="Sanchez-Garcia M."/>
            <person name="Morin E."/>
            <person name="Andreopoulos B."/>
            <person name="Barry K.W."/>
            <person name="Bonito G."/>
            <person name="Buee M."/>
            <person name="Carver A."/>
            <person name="Chen C."/>
            <person name="Cichocki N."/>
            <person name="Clum A."/>
            <person name="Culley D."/>
            <person name="Crous P.W."/>
            <person name="Fauchery L."/>
            <person name="Girlanda M."/>
            <person name="Hayes R.D."/>
            <person name="Keri Z."/>
            <person name="LaButti K."/>
            <person name="Lipzen A."/>
            <person name="Lombard V."/>
            <person name="Magnuson J."/>
            <person name="Maillard F."/>
            <person name="Murat C."/>
            <person name="Nolan M."/>
            <person name="Ohm R.A."/>
            <person name="Pangilinan J."/>
            <person name="Pereira M.F."/>
            <person name="Perotto S."/>
            <person name="Peter M."/>
            <person name="Pfister S."/>
            <person name="Riley R."/>
            <person name="Sitrit Y."/>
            <person name="Stielow J.B."/>
            <person name="Szollosi G."/>
            <person name="Zifcakova L."/>
            <person name="Stursova M."/>
            <person name="Spatafora J.W."/>
            <person name="Tedersoo L."/>
            <person name="Vaario L.M."/>
            <person name="Yamada A."/>
            <person name="Yan M."/>
            <person name="Wang P."/>
            <person name="Xu J."/>
            <person name="Bruns T."/>
            <person name="Baldrian P."/>
            <person name="Vilgalys R."/>
            <person name="Dunand C."/>
            <person name="Henrissat B."/>
            <person name="Grigoriev I.V."/>
            <person name="Hibbett D."/>
            <person name="Nagy L.G."/>
            <person name="Martin F.M."/>
        </authorList>
    </citation>
    <scope>NUCLEOTIDE SEQUENCE</scope>
    <source>
        <strain evidence="1">Prilba</strain>
    </source>
</reference>
<name>A0A9P5MN54_9AGAM</name>
<evidence type="ECO:0000313" key="2">
    <source>
        <dbReference type="Proteomes" id="UP000759537"/>
    </source>
</evidence>
<sequence>MTGCEWSIEERYAGQFWQVISAFRGSSRNLYEPVFITLDALSALINAVNSIPGQFILTVAGSGSTSFQAGSYRGRQRPFGGPVLYQPPVDVKPQSQWHCTWPFLWISYREDLNQRRAVSKSVTMKCASFRVQGYLDWRERALRRHSALQHVWECEMVVIRGLRASRDLHPIFSRGHSANTPHSPFDIFDFSTPWLDRSVRLTGVGKNAATQSANMAPRHLYFWFEHGGYLEDSPWAMANLPAQRCPFLTVNEKSSNHSASPAYVQKRQDLYMRPPSQMVPWIHADHVTLTRIYFVRRLQSESTCHL</sequence>
<comment type="caution">
    <text evidence="1">The sequence shown here is derived from an EMBL/GenBank/DDBJ whole genome shotgun (WGS) entry which is preliminary data.</text>
</comment>
<accession>A0A9P5MN54</accession>
<dbReference type="EMBL" id="WHVB01000043">
    <property type="protein sequence ID" value="KAF8466083.1"/>
    <property type="molecule type" value="Genomic_DNA"/>
</dbReference>
<protein>
    <submittedName>
        <fullName evidence="1">Uncharacterized protein</fullName>
    </submittedName>
</protein>
<keyword evidence="2" id="KW-1185">Reference proteome</keyword>
<dbReference type="Proteomes" id="UP000759537">
    <property type="component" value="Unassembled WGS sequence"/>
</dbReference>
<reference evidence="1" key="1">
    <citation type="submission" date="2019-10" db="EMBL/GenBank/DDBJ databases">
        <authorList>
            <consortium name="DOE Joint Genome Institute"/>
            <person name="Kuo A."/>
            <person name="Miyauchi S."/>
            <person name="Kiss E."/>
            <person name="Drula E."/>
            <person name="Kohler A."/>
            <person name="Sanchez-Garcia M."/>
            <person name="Andreopoulos B."/>
            <person name="Barry K.W."/>
            <person name="Bonito G."/>
            <person name="Buee M."/>
            <person name="Carver A."/>
            <person name="Chen C."/>
            <person name="Cichocki N."/>
            <person name="Clum A."/>
            <person name="Culley D."/>
            <person name="Crous P.W."/>
            <person name="Fauchery L."/>
            <person name="Girlanda M."/>
            <person name="Hayes R."/>
            <person name="Keri Z."/>
            <person name="LaButti K."/>
            <person name="Lipzen A."/>
            <person name="Lombard V."/>
            <person name="Magnuson J."/>
            <person name="Maillard F."/>
            <person name="Morin E."/>
            <person name="Murat C."/>
            <person name="Nolan M."/>
            <person name="Ohm R."/>
            <person name="Pangilinan J."/>
            <person name="Pereira M."/>
            <person name="Perotto S."/>
            <person name="Peter M."/>
            <person name="Riley R."/>
            <person name="Sitrit Y."/>
            <person name="Stielow B."/>
            <person name="Szollosi G."/>
            <person name="Zifcakova L."/>
            <person name="Stursova M."/>
            <person name="Spatafora J.W."/>
            <person name="Tedersoo L."/>
            <person name="Vaario L.-M."/>
            <person name="Yamada A."/>
            <person name="Yan M."/>
            <person name="Wang P."/>
            <person name="Xu J."/>
            <person name="Bruns T."/>
            <person name="Baldrian P."/>
            <person name="Vilgalys R."/>
            <person name="Henrissat B."/>
            <person name="Grigoriev I.V."/>
            <person name="Hibbett D."/>
            <person name="Nagy L.G."/>
            <person name="Martin F.M."/>
        </authorList>
    </citation>
    <scope>NUCLEOTIDE SEQUENCE</scope>
    <source>
        <strain evidence="1">Prilba</strain>
    </source>
</reference>
<dbReference type="AlphaFoldDB" id="A0A9P5MN54"/>
<organism evidence="1 2">
    <name type="scientific">Russula ochroleuca</name>
    <dbReference type="NCBI Taxonomy" id="152965"/>
    <lineage>
        <taxon>Eukaryota</taxon>
        <taxon>Fungi</taxon>
        <taxon>Dikarya</taxon>
        <taxon>Basidiomycota</taxon>
        <taxon>Agaricomycotina</taxon>
        <taxon>Agaricomycetes</taxon>
        <taxon>Russulales</taxon>
        <taxon>Russulaceae</taxon>
        <taxon>Russula</taxon>
    </lineage>
</organism>
<proteinExistence type="predicted"/>